<dbReference type="InterPro" id="IPR025870">
    <property type="entry name" value="Glyoxalase-like_dom"/>
</dbReference>
<gene>
    <name evidence="2" type="ORF">HZU44_18160</name>
</gene>
<protein>
    <submittedName>
        <fullName evidence="2">VOC family protein</fullName>
    </submittedName>
</protein>
<dbReference type="AlphaFoldDB" id="A0A7D6C9I3"/>
<dbReference type="EMBL" id="CP058905">
    <property type="protein sequence ID" value="QLJ96822.1"/>
    <property type="molecule type" value="Genomic_DNA"/>
</dbReference>
<organism evidence="2">
    <name type="scientific">Micromonospora carbonacea</name>
    <dbReference type="NCBI Taxonomy" id="47853"/>
    <lineage>
        <taxon>Bacteria</taxon>
        <taxon>Bacillati</taxon>
        <taxon>Actinomycetota</taxon>
        <taxon>Actinomycetes</taxon>
        <taxon>Micromonosporales</taxon>
        <taxon>Micromonosporaceae</taxon>
        <taxon>Micromonospora</taxon>
    </lineage>
</organism>
<reference evidence="2" key="1">
    <citation type="submission" date="2020-08" db="EMBL/GenBank/DDBJ databases">
        <title>A bifunctional nitrone conjugated secondary metabolite targeting the ribosome.</title>
        <authorList>
            <person name="Limbrick E.M."/>
            <person name="Graf M."/>
            <person name="Derewacz D.K."/>
            <person name="Nguyen F."/>
            <person name="Spraggins J.M."/>
            <person name="Wieland M."/>
            <person name="Ynigez-Gutierrez A.E."/>
            <person name="Reisman B.J."/>
            <person name="Zinshteyn B."/>
            <person name="McCulloch K."/>
            <person name="Iverson T.M."/>
            <person name="Green R."/>
            <person name="Wilson D.N."/>
            <person name="Bachmann B.O."/>
        </authorList>
    </citation>
    <scope>NUCLEOTIDE SEQUENCE</scope>
    <source>
        <strain evidence="2">Africana</strain>
    </source>
</reference>
<dbReference type="SUPFAM" id="SSF54593">
    <property type="entry name" value="Glyoxalase/Bleomycin resistance protein/Dihydroxybiphenyl dioxygenase"/>
    <property type="match status" value="1"/>
</dbReference>
<accession>A0A7D6C9I3</accession>
<sequence>MGNDLGGLHHVGLVVEDMTAAISTYRRLGFTLPPPAYPTLSTAPGAPARPVGAANTHIYLRRNFVELVTVIRDGQPIPDEAHVVPLKVPADKLPALLAAVRGAAANLTACLDRFQGMHILIFDSPDIDCAAARLDTAGVGHGGVHAVQRPIETADGTRMVPARYLEINSDDPNAPRGLLPEGRVGVAENTPVAGQQRPEHANSAIDLVGCMLCVPDEALADVEHRYATYLGGATEVRHGSTRTFELDDTTVTLVAASALPNVLPGECPPALPAFVGYTISVHDIVQTEHHLRAAAVTYAKGHAGEIVVPASEALGVAVIFQPSAD</sequence>
<dbReference type="Pfam" id="PF13468">
    <property type="entry name" value="Glyoxalase_3"/>
    <property type="match status" value="1"/>
</dbReference>
<dbReference type="Gene3D" id="3.10.180.10">
    <property type="entry name" value="2,3-Dihydroxybiphenyl 1,2-Dioxygenase, domain 1"/>
    <property type="match status" value="1"/>
</dbReference>
<evidence type="ECO:0000313" key="2">
    <source>
        <dbReference type="EMBL" id="QLJ96822.1"/>
    </source>
</evidence>
<name>A0A7D6C9I3_9ACTN</name>
<evidence type="ECO:0000259" key="1">
    <source>
        <dbReference type="Pfam" id="PF13468"/>
    </source>
</evidence>
<feature type="domain" description="Glyoxalase-like" evidence="1">
    <location>
        <begin position="8"/>
        <end position="228"/>
    </location>
</feature>
<proteinExistence type="predicted"/>
<dbReference type="InterPro" id="IPR029068">
    <property type="entry name" value="Glyas_Bleomycin-R_OHBP_Dase"/>
</dbReference>